<protein>
    <submittedName>
        <fullName evidence="2">Uncharacterized protein</fullName>
    </submittedName>
</protein>
<keyword evidence="3" id="KW-1185">Reference proteome</keyword>
<keyword evidence="1" id="KW-0472">Membrane</keyword>
<evidence type="ECO:0000256" key="1">
    <source>
        <dbReference type="SAM" id="Phobius"/>
    </source>
</evidence>
<accession>A0A7W7Z917</accession>
<comment type="caution">
    <text evidence="2">The sequence shown here is derived from an EMBL/GenBank/DDBJ whole genome shotgun (WGS) entry which is preliminary data.</text>
</comment>
<name>A0A7W7Z917_9BACT</name>
<sequence length="43" mass="4714">MDPLIHIVSKILVPLFFMGLVGSAVVVLISFVEDLTELIGEEE</sequence>
<proteinExistence type="predicted"/>
<feature type="transmembrane region" description="Helical" evidence="1">
    <location>
        <begin position="12"/>
        <end position="32"/>
    </location>
</feature>
<organism evidence="2 3">
    <name type="scientific">Granulicella aggregans</name>
    <dbReference type="NCBI Taxonomy" id="474949"/>
    <lineage>
        <taxon>Bacteria</taxon>
        <taxon>Pseudomonadati</taxon>
        <taxon>Acidobacteriota</taxon>
        <taxon>Terriglobia</taxon>
        <taxon>Terriglobales</taxon>
        <taxon>Acidobacteriaceae</taxon>
        <taxon>Granulicella</taxon>
    </lineage>
</organism>
<reference evidence="2 3" key="1">
    <citation type="submission" date="2020-08" db="EMBL/GenBank/DDBJ databases">
        <title>Genomic Encyclopedia of Type Strains, Phase IV (KMG-V): Genome sequencing to study the core and pangenomes of soil and plant-associated prokaryotes.</title>
        <authorList>
            <person name="Whitman W."/>
        </authorList>
    </citation>
    <scope>NUCLEOTIDE SEQUENCE [LARGE SCALE GENOMIC DNA]</scope>
    <source>
        <strain evidence="2 3">M8UP14</strain>
    </source>
</reference>
<dbReference type="Proteomes" id="UP000540989">
    <property type="component" value="Unassembled WGS sequence"/>
</dbReference>
<evidence type="ECO:0000313" key="2">
    <source>
        <dbReference type="EMBL" id="MBB5055540.1"/>
    </source>
</evidence>
<dbReference type="AlphaFoldDB" id="A0A7W7Z917"/>
<gene>
    <name evidence="2" type="ORF">HDF16_000209</name>
</gene>
<keyword evidence="1" id="KW-0812">Transmembrane</keyword>
<dbReference type="EMBL" id="JACHIP010000001">
    <property type="protein sequence ID" value="MBB5055540.1"/>
    <property type="molecule type" value="Genomic_DNA"/>
</dbReference>
<dbReference type="RefSeq" id="WP_281383390.1">
    <property type="nucleotide sequence ID" value="NZ_JACHIP010000001.1"/>
</dbReference>
<keyword evidence="1" id="KW-1133">Transmembrane helix</keyword>
<evidence type="ECO:0000313" key="3">
    <source>
        <dbReference type="Proteomes" id="UP000540989"/>
    </source>
</evidence>